<dbReference type="Proteomes" id="UP000220353">
    <property type="component" value="Unassembled WGS sequence"/>
</dbReference>
<evidence type="ECO:0000313" key="4">
    <source>
        <dbReference type="Proteomes" id="UP000220353"/>
    </source>
</evidence>
<dbReference type="Pfam" id="PF04972">
    <property type="entry name" value="BON"/>
    <property type="match status" value="1"/>
</dbReference>
<evidence type="ECO:0000256" key="1">
    <source>
        <dbReference type="SAM" id="MobiDB-lite"/>
    </source>
</evidence>
<name>A0A2A6M408_RHIFR</name>
<feature type="compositionally biased region" description="Basic and acidic residues" evidence="1">
    <location>
        <begin position="12"/>
        <end position="22"/>
    </location>
</feature>
<evidence type="ECO:0000313" key="3">
    <source>
        <dbReference type="EMBL" id="PDT49262.1"/>
    </source>
</evidence>
<gene>
    <name evidence="3" type="ORF">CO661_05155</name>
</gene>
<feature type="domain" description="BON" evidence="2">
    <location>
        <begin position="20"/>
        <end position="88"/>
    </location>
</feature>
<reference evidence="3 4" key="1">
    <citation type="submission" date="2017-09" db="EMBL/GenBank/DDBJ databases">
        <title>Comparative genomics of rhizobia isolated from Phaseolus vulgaris in China.</title>
        <authorList>
            <person name="Tong W."/>
        </authorList>
    </citation>
    <scope>NUCLEOTIDE SEQUENCE [LARGE SCALE GENOMIC DNA]</scope>
    <source>
        <strain evidence="3 4">PCH1</strain>
    </source>
</reference>
<proteinExistence type="predicted"/>
<accession>A0A2A6M408</accession>
<feature type="region of interest" description="Disordered" evidence="1">
    <location>
        <begin position="1"/>
        <end position="22"/>
    </location>
</feature>
<dbReference type="Gene3D" id="3.30.1340.30">
    <property type="match status" value="1"/>
</dbReference>
<dbReference type="RefSeq" id="WP_037433505.1">
    <property type="nucleotide sequence ID" value="NZ_NWTC01000003.1"/>
</dbReference>
<dbReference type="PROSITE" id="PS50914">
    <property type="entry name" value="BON"/>
    <property type="match status" value="1"/>
</dbReference>
<protein>
    <submittedName>
        <fullName evidence="3">BON domain-containing protein</fullName>
    </submittedName>
</protein>
<dbReference type="EMBL" id="NWTC01000003">
    <property type="protein sequence ID" value="PDT49262.1"/>
    <property type="molecule type" value="Genomic_DNA"/>
</dbReference>
<evidence type="ECO:0000259" key="2">
    <source>
        <dbReference type="PROSITE" id="PS50914"/>
    </source>
</evidence>
<dbReference type="AlphaFoldDB" id="A0A2A6M408"/>
<comment type="caution">
    <text evidence="3">The sequence shown here is derived from an EMBL/GenBank/DDBJ whole genome shotgun (WGS) entry which is preliminary data.</text>
</comment>
<dbReference type="InterPro" id="IPR007055">
    <property type="entry name" value="BON_dom"/>
</dbReference>
<sequence length="92" mass="9728">MVFKKRTFFGQEPERETPEHPAELERRVAHCLAVAPGLDAADVTVTCNGNAVLLGGTVATEAEVVRAAEAARSVTGVGEVINRIEISKVGRG</sequence>
<organism evidence="3 4">
    <name type="scientific">Rhizobium fredii</name>
    <name type="common">Sinorhizobium fredii</name>
    <dbReference type="NCBI Taxonomy" id="380"/>
    <lineage>
        <taxon>Bacteria</taxon>
        <taxon>Pseudomonadati</taxon>
        <taxon>Pseudomonadota</taxon>
        <taxon>Alphaproteobacteria</taxon>
        <taxon>Hyphomicrobiales</taxon>
        <taxon>Rhizobiaceae</taxon>
        <taxon>Sinorhizobium/Ensifer group</taxon>
        <taxon>Sinorhizobium</taxon>
    </lineage>
</organism>